<protein>
    <recommendedName>
        <fullName evidence="1">Dienelactone hydrolase domain-containing protein</fullName>
    </recommendedName>
</protein>
<dbReference type="SUPFAM" id="SSF53474">
    <property type="entry name" value="alpha/beta-Hydrolases"/>
    <property type="match status" value="1"/>
</dbReference>
<feature type="domain" description="Dienelactone hydrolase" evidence="1">
    <location>
        <begin position="71"/>
        <end position="290"/>
    </location>
</feature>
<dbReference type="VEuPathDB" id="FungiDB:EMCG_05307"/>
<dbReference type="Proteomes" id="UP000226031">
    <property type="component" value="Unassembled WGS sequence"/>
</dbReference>
<dbReference type="AlphaFoldDB" id="A0A2B7ZR31"/>
<dbReference type="EMBL" id="PDND01000021">
    <property type="protein sequence ID" value="PGH35452.1"/>
    <property type="molecule type" value="Genomic_DNA"/>
</dbReference>
<name>A0A2B7ZR31_9EURO</name>
<dbReference type="STRING" id="73230.A0A2B7ZR31"/>
<dbReference type="Gene3D" id="3.40.50.1820">
    <property type="entry name" value="alpha/beta hydrolase"/>
    <property type="match status" value="1"/>
</dbReference>
<comment type="caution">
    <text evidence="2">The sequence shown here is derived from an EMBL/GenBank/DDBJ whole genome shotgun (WGS) entry which is preliminary data.</text>
</comment>
<dbReference type="PANTHER" id="PTHR47668">
    <property type="entry name" value="DIENELACTONE HYDROLASE FAMILY PROTEIN (AFU_ORTHOLOGUE AFUA_6G01940)"/>
    <property type="match status" value="1"/>
</dbReference>
<gene>
    <name evidence="2" type="ORF">GX50_01667</name>
</gene>
<proteinExistence type="predicted"/>
<reference evidence="2 3" key="1">
    <citation type="submission" date="2017-10" db="EMBL/GenBank/DDBJ databases">
        <title>Comparative genomics in systemic dimorphic fungi from Ajellomycetaceae.</title>
        <authorList>
            <person name="Munoz J.F."/>
            <person name="Mcewen J.G."/>
            <person name="Clay O.K."/>
            <person name="Cuomo C.A."/>
        </authorList>
    </citation>
    <scope>NUCLEOTIDE SEQUENCE [LARGE SCALE GENOMIC DNA]</scope>
    <source>
        <strain evidence="2 3">UAMH4076</strain>
    </source>
</reference>
<dbReference type="InterPro" id="IPR029058">
    <property type="entry name" value="AB_hydrolase_fold"/>
</dbReference>
<dbReference type="PANTHER" id="PTHR47668:SF1">
    <property type="entry name" value="DIENELACTONE HYDROLASE DOMAIN-CONTAINING PROTEIN-RELATED"/>
    <property type="match status" value="1"/>
</dbReference>
<evidence type="ECO:0000259" key="1">
    <source>
        <dbReference type="Pfam" id="PF01738"/>
    </source>
</evidence>
<accession>A0A2B7ZR31</accession>
<dbReference type="GO" id="GO:0016787">
    <property type="term" value="F:hydrolase activity"/>
    <property type="evidence" value="ECO:0007669"/>
    <property type="project" value="InterPro"/>
</dbReference>
<evidence type="ECO:0000313" key="2">
    <source>
        <dbReference type="EMBL" id="PGH35452.1"/>
    </source>
</evidence>
<evidence type="ECO:0000313" key="3">
    <source>
        <dbReference type="Proteomes" id="UP000226031"/>
    </source>
</evidence>
<dbReference type="Pfam" id="PF01738">
    <property type="entry name" value="DLH"/>
    <property type="match status" value="1"/>
</dbReference>
<dbReference type="InterPro" id="IPR002925">
    <property type="entry name" value="Dienelactn_hydro"/>
</dbReference>
<sequence length="291" mass="32627">MLRPQLFLALFRNSVSRPPPLSPKYYYRLTGTRSSHCAADMSKYSKACCSIPPVVSKGYEEKGKYVTINGMKTYVTGPENATEAILVIYDIFGFFPQTVQGADIMATSDPNRKYRVFIPDFFDGSPADIAWYPPTTKEHEKNLGHFFQTKAVPSTTLSRIPRVVEEANKLAEGGKFKAWAILGYCWGGKIATLASMQDTLFKAAVQCHPAMVDAKDALKVTIPMVMLASKDEDANEVKAFENNLKPPHHIETWSTQIHGWMAARGDLEDPEVRKEYENGYKTVLGFLNEHM</sequence>
<keyword evidence="3" id="KW-1185">Reference proteome</keyword>
<organism evidence="2 3">
    <name type="scientific">[Emmonsia] crescens</name>
    <dbReference type="NCBI Taxonomy" id="73230"/>
    <lineage>
        <taxon>Eukaryota</taxon>
        <taxon>Fungi</taxon>
        <taxon>Dikarya</taxon>
        <taxon>Ascomycota</taxon>
        <taxon>Pezizomycotina</taxon>
        <taxon>Eurotiomycetes</taxon>
        <taxon>Eurotiomycetidae</taxon>
        <taxon>Onygenales</taxon>
        <taxon>Ajellomycetaceae</taxon>
        <taxon>Emergomyces</taxon>
    </lineage>
</organism>